<dbReference type="Pfam" id="PF00959">
    <property type="entry name" value="Phage_lysozyme"/>
    <property type="match status" value="1"/>
</dbReference>
<evidence type="ECO:0000256" key="2">
    <source>
        <dbReference type="ARBA" id="ARBA00022638"/>
    </source>
</evidence>
<dbReference type="SUPFAM" id="SSF53955">
    <property type="entry name" value="Lysozyme-like"/>
    <property type="match status" value="1"/>
</dbReference>
<dbReference type="InterPro" id="IPR023346">
    <property type="entry name" value="Lysozyme-like_dom_sf"/>
</dbReference>
<dbReference type="GO" id="GO:0016998">
    <property type="term" value="P:cell wall macromolecule catabolic process"/>
    <property type="evidence" value="ECO:0007669"/>
    <property type="project" value="InterPro"/>
</dbReference>
<dbReference type="Gene3D" id="1.10.530.40">
    <property type="match status" value="1"/>
</dbReference>
<evidence type="ECO:0000313" key="4">
    <source>
        <dbReference type="EMBL" id="CAB4126080.1"/>
    </source>
</evidence>
<protein>
    <recommendedName>
        <fullName evidence="3">Lysozyme</fullName>
        <ecNumber evidence="3">3.2.1.17</ecNumber>
    </recommendedName>
</protein>
<comment type="catalytic activity">
    <reaction evidence="3">
        <text>Hydrolysis of (1-&gt;4)-beta-linkages between N-acetylmuramic acid and N-acetyl-D-glucosamine residues in a peptidoglycan and between N-acetyl-D-glucosamine residues in chitodextrins.</text>
        <dbReference type="EC" id="3.2.1.17"/>
    </reaction>
</comment>
<keyword evidence="1 3" id="KW-0929">Antimicrobial</keyword>
<dbReference type="InterPro" id="IPR002196">
    <property type="entry name" value="Glyco_hydro_24"/>
</dbReference>
<dbReference type="InterPro" id="IPR023347">
    <property type="entry name" value="Lysozyme_dom_sf"/>
</dbReference>
<organism evidence="4">
    <name type="scientific">uncultured Caudovirales phage</name>
    <dbReference type="NCBI Taxonomy" id="2100421"/>
    <lineage>
        <taxon>Viruses</taxon>
        <taxon>Duplodnaviria</taxon>
        <taxon>Heunggongvirae</taxon>
        <taxon>Uroviricota</taxon>
        <taxon>Caudoviricetes</taxon>
        <taxon>Peduoviridae</taxon>
        <taxon>Maltschvirus</taxon>
        <taxon>Maltschvirus maltsch</taxon>
    </lineage>
</organism>
<name>A0A6J5L0Y5_9CAUD</name>
<gene>
    <name evidence="5" type="ORF">UFOVP170_27</name>
    <name evidence="4" type="ORF">UFOVP73_5</name>
</gene>
<dbReference type="InterPro" id="IPR052619">
    <property type="entry name" value="Phage_lysozyme-like"/>
</dbReference>
<accession>A0A6J5L0Y5</accession>
<keyword evidence="3" id="KW-0326">Glycosidase</keyword>
<evidence type="ECO:0000256" key="1">
    <source>
        <dbReference type="ARBA" id="ARBA00022529"/>
    </source>
</evidence>
<dbReference type="GO" id="GO:0003796">
    <property type="term" value="F:lysozyme activity"/>
    <property type="evidence" value="ECO:0007669"/>
    <property type="project" value="UniProtKB-EC"/>
</dbReference>
<reference evidence="4" key="1">
    <citation type="submission" date="2020-04" db="EMBL/GenBank/DDBJ databases">
        <authorList>
            <person name="Chiriac C."/>
            <person name="Salcher M."/>
            <person name="Ghai R."/>
            <person name="Kavagutti S V."/>
        </authorList>
    </citation>
    <scope>NUCLEOTIDE SEQUENCE</scope>
</reference>
<dbReference type="GO" id="GO:0009253">
    <property type="term" value="P:peptidoglycan catabolic process"/>
    <property type="evidence" value="ECO:0007669"/>
    <property type="project" value="InterPro"/>
</dbReference>
<dbReference type="EMBL" id="LR798218">
    <property type="protein sequence ID" value="CAB5194843.1"/>
    <property type="molecule type" value="Genomic_DNA"/>
</dbReference>
<evidence type="ECO:0000256" key="3">
    <source>
        <dbReference type="RuleBase" id="RU003788"/>
    </source>
</evidence>
<comment type="similarity">
    <text evidence="3">Belongs to the glycosyl hydrolase 24 family.</text>
</comment>
<keyword evidence="3" id="KW-0378">Hydrolase</keyword>
<dbReference type="EC" id="3.2.1.17" evidence="3"/>
<dbReference type="GO" id="GO:0042742">
    <property type="term" value="P:defense response to bacterium"/>
    <property type="evidence" value="ECO:0007669"/>
    <property type="project" value="UniProtKB-KW"/>
</dbReference>
<dbReference type="PANTHER" id="PTHR37406:SF1">
    <property type="entry name" value="T4-TYPE LYSOZYME 1-RELATED"/>
    <property type="match status" value="1"/>
</dbReference>
<dbReference type="GO" id="GO:0031640">
    <property type="term" value="P:killing of cells of another organism"/>
    <property type="evidence" value="ECO:0007669"/>
    <property type="project" value="UniProtKB-KW"/>
</dbReference>
<dbReference type="EMBL" id="LR796192">
    <property type="protein sequence ID" value="CAB4126080.1"/>
    <property type="molecule type" value="Genomic_DNA"/>
</dbReference>
<keyword evidence="2 3" id="KW-0081">Bacteriolytic enzyme</keyword>
<evidence type="ECO:0000313" key="5">
    <source>
        <dbReference type="EMBL" id="CAB5194843.1"/>
    </source>
</evidence>
<proteinExistence type="inferred from homology"/>
<sequence>MNVVEMLKREEGVRACVYQDTLGLWTIGCGRLVDPSKPGAGLRPREIDMLLANDISDREQALRLSLPWFDTLDEVRQAVLVGMAFQLGTSSLMGFTNTLNFVRAGRWPEAATAMLASKWAQQTPARAQRMADMMRTGTWTQ</sequence>
<dbReference type="PANTHER" id="PTHR37406">
    <property type="entry name" value="T4-TYPE LYSOZYME 1-RELATED"/>
    <property type="match status" value="1"/>
</dbReference>